<feature type="compositionally biased region" description="Acidic residues" evidence="1">
    <location>
        <begin position="178"/>
        <end position="189"/>
    </location>
</feature>
<protein>
    <recommendedName>
        <fullName evidence="4">C2H2-type domain-containing protein</fullName>
    </recommendedName>
</protein>
<name>A0A9P4UF50_9PLEO</name>
<evidence type="ECO:0008006" key="4">
    <source>
        <dbReference type="Google" id="ProtNLM"/>
    </source>
</evidence>
<evidence type="ECO:0000313" key="2">
    <source>
        <dbReference type="EMBL" id="KAF2447128.1"/>
    </source>
</evidence>
<feature type="region of interest" description="Disordered" evidence="1">
    <location>
        <begin position="1"/>
        <end position="32"/>
    </location>
</feature>
<sequence length="604" mass="66739">MYQTTSTSIPREHGNEVSNGFASVPDEFEDQPEIPSMGEKTAKHVGEVGLVTTGGGNDYQFRFDHILRGPSISNTEHIRESLLSSHGGSEHASNTSTSHYDVNIQNALEPAMNVVKGLMLQKLVGHALSEAMDATGSSASPSRGSGGANAIFSLQFPKDTARNNGGKRARGGGHDPDGDGGDDSDEDDDNNRPKKKGPSHRIPQRRLKCPFYQRQPEKYTKAACQGEGFADMGKLKDHLKRVHMHPLRCPRCHVEMSEEELEAHLIMDVACITRPAPRDDRIAPHTLSKLDFKKAPFVNARDTEDKWTMLYKMLFPADADEAIPSPYNRNKLSPDLARALSEALEEELSKELAQFMEPIVTRMKARIPAIIERCRANLTIRTIDTNEKTPLPELSESLCVASEPRKLRKKSKFSVQYLNNSSEVFLQPVVTVGEVKRKQPQYSPVPQMTPSGSSEGSEETPPASASASTDKISHMDNLGKMHCYEPTVSITEVGDWNLLDSASVPLHPALDTTMLDFGLPPPCQGIEEQNPALRPYHNDLYLYGDSAFDIDGMQDWSNMATMNRKGLDEYPPAPDQLLNEEHLSMKASNWQVTAPHHLSQPGPS</sequence>
<accession>A0A9P4UF50</accession>
<dbReference type="Proteomes" id="UP000799764">
    <property type="component" value="Unassembled WGS sequence"/>
</dbReference>
<dbReference type="PANTHER" id="PTHR38166">
    <property type="entry name" value="C2H2-TYPE DOMAIN-CONTAINING PROTEIN-RELATED"/>
    <property type="match status" value="1"/>
</dbReference>
<gene>
    <name evidence="2" type="ORF">P171DRAFT_483180</name>
</gene>
<reference evidence="2" key="1">
    <citation type="journal article" date="2020" name="Stud. Mycol.">
        <title>101 Dothideomycetes genomes: a test case for predicting lifestyles and emergence of pathogens.</title>
        <authorList>
            <person name="Haridas S."/>
            <person name="Albert R."/>
            <person name="Binder M."/>
            <person name="Bloem J."/>
            <person name="Labutti K."/>
            <person name="Salamov A."/>
            <person name="Andreopoulos B."/>
            <person name="Baker S."/>
            <person name="Barry K."/>
            <person name="Bills G."/>
            <person name="Bluhm B."/>
            <person name="Cannon C."/>
            <person name="Castanera R."/>
            <person name="Culley D."/>
            <person name="Daum C."/>
            <person name="Ezra D."/>
            <person name="Gonzalez J."/>
            <person name="Henrissat B."/>
            <person name="Kuo A."/>
            <person name="Liang C."/>
            <person name="Lipzen A."/>
            <person name="Lutzoni F."/>
            <person name="Magnuson J."/>
            <person name="Mondo S."/>
            <person name="Nolan M."/>
            <person name="Ohm R."/>
            <person name="Pangilinan J."/>
            <person name="Park H.-J."/>
            <person name="Ramirez L."/>
            <person name="Alfaro M."/>
            <person name="Sun H."/>
            <person name="Tritt A."/>
            <person name="Yoshinaga Y."/>
            <person name="Zwiers L.-H."/>
            <person name="Turgeon B."/>
            <person name="Goodwin S."/>
            <person name="Spatafora J."/>
            <person name="Crous P."/>
            <person name="Grigoriev I."/>
        </authorList>
    </citation>
    <scope>NUCLEOTIDE SEQUENCE</scope>
    <source>
        <strain evidence="2">CBS 690.94</strain>
    </source>
</reference>
<feature type="compositionally biased region" description="Low complexity" evidence="1">
    <location>
        <begin position="134"/>
        <end position="143"/>
    </location>
</feature>
<dbReference type="OrthoDB" id="3799363at2759"/>
<feature type="compositionally biased region" description="Low complexity" evidence="1">
    <location>
        <begin position="449"/>
        <end position="469"/>
    </location>
</feature>
<dbReference type="PANTHER" id="PTHR38166:SF1">
    <property type="entry name" value="C2H2-TYPE DOMAIN-CONTAINING PROTEIN"/>
    <property type="match status" value="1"/>
</dbReference>
<dbReference type="EMBL" id="MU001497">
    <property type="protein sequence ID" value="KAF2447128.1"/>
    <property type="molecule type" value="Genomic_DNA"/>
</dbReference>
<feature type="region of interest" description="Disordered" evidence="1">
    <location>
        <begin position="439"/>
        <end position="470"/>
    </location>
</feature>
<organism evidence="2 3">
    <name type="scientific">Karstenula rhodostoma CBS 690.94</name>
    <dbReference type="NCBI Taxonomy" id="1392251"/>
    <lineage>
        <taxon>Eukaryota</taxon>
        <taxon>Fungi</taxon>
        <taxon>Dikarya</taxon>
        <taxon>Ascomycota</taxon>
        <taxon>Pezizomycotina</taxon>
        <taxon>Dothideomycetes</taxon>
        <taxon>Pleosporomycetidae</taxon>
        <taxon>Pleosporales</taxon>
        <taxon>Massarineae</taxon>
        <taxon>Didymosphaeriaceae</taxon>
        <taxon>Karstenula</taxon>
    </lineage>
</organism>
<evidence type="ECO:0000256" key="1">
    <source>
        <dbReference type="SAM" id="MobiDB-lite"/>
    </source>
</evidence>
<evidence type="ECO:0000313" key="3">
    <source>
        <dbReference type="Proteomes" id="UP000799764"/>
    </source>
</evidence>
<feature type="compositionally biased region" description="Basic residues" evidence="1">
    <location>
        <begin position="193"/>
        <end position="206"/>
    </location>
</feature>
<feature type="region of interest" description="Disordered" evidence="1">
    <location>
        <begin position="134"/>
        <end position="206"/>
    </location>
</feature>
<proteinExistence type="predicted"/>
<comment type="caution">
    <text evidence="2">The sequence shown here is derived from an EMBL/GenBank/DDBJ whole genome shotgun (WGS) entry which is preliminary data.</text>
</comment>
<keyword evidence="3" id="KW-1185">Reference proteome</keyword>
<dbReference type="AlphaFoldDB" id="A0A9P4UF50"/>